<dbReference type="Pfam" id="PF13385">
    <property type="entry name" value="Laminin_G_3"/>
    <property type="match status" value="1"/>
</dbReference>
<accession>A0A372G842</accession>
<dbReference type="InterPro" id="IPR046540">
    <property type="entry name" value="DMFA2_C"/>
</dbReference>
<dbReference type="SUPFAM" id="SSF52317">
    <property type="entry name" value="Class I glutamine amidotransferase-like"/>
    <property type="match status" value="1"/>
</dbReference>
<dbReference type="PANTHER" id="PTHR47635">
    <property type="entry name" value="CUB DOMAIN-CONTAINING PROTEIN"/>
    <property type="match status" value="1"/>
</dbReference>
<dbReference type="PANTHER" id="PTHR47635:SF2">
    <property type="entry name" value="LAMG-LIKE JELLYROLL FOLD DOMAIN-CONTAINING PROTEIN"/>
    <property type="match status" value="1"/>
</dbReference>
<dbReference type="Gene3D" id="2.60.120.200">
    <property type="match status" value="1"/>
</dbReference>
<keyword evidence="2" id="KW-1133">Transmembrane helix</keyword>
<evidence type="ECO:0000259" key="3">
    <source>
        <dbReference type="Pfam" id="PF20254"/>
    </source>
</evidence>
<organism evidence="4 5">
    <name type="scientific">Actinomadura spongiicola</name>
    <dbReference type="NCBI Taxonomy" id="2303421"/>
    <lineage>
        <taxon>Bacteria</taxon>
        <taxon>Bacillati</taxon>
        <taxon>Actinomycetota</taxon>
        <taxon>Actinomycetes</taxon>
        <taxon>Streptosporangiales</taxon>
        <taxon>Thermomonosporaceae</taxon>
        <taxon>Actinomadura</taxon>
    </lineage>
</organism>
<reference evidence="4 5" key="1">
    <citation type="submission" date="2018-08" db="EMBL/GenBank/DDBJ databases">
        <title>Actinomadura spongicola sp. nov., isolated from marine sponge Leucetta chagosensis.</title>
        <authorList>
            <person name="Li L."/>
            <person name="Lin H.W."/>
        </authorList>
    </citation>
    <scope>NUCLEOTIDE SEQUENCE [LARGE SCALE GENOMIC DNA]</scope>
    <source>
        <strain evidence="4 5">LHW52907</strain>
    </source>
</reference>
<evidence type="ECO:0000256" key="1">
    <source>
        <dbReference type="SAM" id="MobiDB-lite"/>
    </source>
</evidence>
<protein>
    <submittedName>
        <fullName evidence="4">LamG domain-containing protein</fullName>
    </submittedName>
</protein>
<keyword evidence="5" id="KW-1185">Reference proteome</keyword>
<dbReference type="Pfam" id="PF20254">
    <property type="entry name" value="DMFA2_C"/>
    <property type="match status" value="1"/>
</dbReference>
<dbReference type="Proteomes" id="UP000262882">
    <property type="component" value="Unassembled WGS sequence"/>
</dbReference>
<dbReference type="InterPro" id="IPR013320">
    <property type="entry name" value="ConA-like_dom_sf"/>
</dbReference>
<gene>
    <name evidence="4" type="ORF">D0T12_32245</name>
</gene>
<dbReference type="InterPro" id="IPR029062">
    <property type="entry name" value="Class_I_gatase-like"/>
</dbReference>
<keyword evidence="2" id="KW-0472">Membrane</keyword>
<dbReference type="EMBL" id="QVNQ01000014">
    <property type="protein sequence ID" value="RFS81312.1"/>
    <property type="molecule type" value="Genomic_DNA"/>
</dbReference>
<feature type="region of interest" description="Disordered" evidence="1">
    <location>
        <begin position="72"/>
        <end position="91"/>
    </location>
</feature>
<proteinExistence type="predicted"/>
<sequence>MVFRGDERTCLVVGPDEMAHRSSAAEVRGRQRGDRVIAWTRVGTALMITVLVAVIGGSGPLATKDGMAATWPQTPKVDPPPLPADPRTPQEELDRLGISGYADQMSVRPGESVTFRVSTKSPAFQATMVRVVHGDADPRGPGIKEQAVESDVNKQYPGRYQTLPLGSYVTVPDDGDLRPDGDFTIAAWIAPTTVPGSKLNPIAFQRTPVGTGAVQGIVTKWSEAEQTGYGMVVDRDGGLGLRLADRSGRVHAVGTGVKMQPWAPALRGVEPRGAVRPQHVNSSGWYFAAVSYDAETGKVRLYQQPLSGHPNTSEAVVTRTIGARGLKNATVPLLMAAYQGAGDRPAGFYNGKIDAPRVYDRALDDREIRALRRGGPAEGAVASFDLSRNMDTDRVVDTSGNRLHGRAVNLPVRAVTGHNWRADEQDFKRAREQYGAMYFHEDDLGDAAWKPDFTWRVPDDARSGVYAAKLEADGRVYHATFVVRPKKPVSKVALLVPTFSYLAYGVTGPFVNGLSQYSQHSDGSGVVYSSSLRPIINMRPYTTGPKGEGRPWQFEADTHIIDWLESTGHNVDYITDHDLHREGGKLLDDYQVVITGSHPEYTSEPMLDALQGWLNGGGRLMYLGGNGFYWVTPLDRTGTYTEVRRHDGTEAWQGAPGEHYHSTTGEYGGLWRFRGRPPQQLVGVGFTAQGFGSRLGTGMYSRPVVRSPESHGPNAAWVFDGVKSTGPIGDFESLQSPGGPMGEELDRADYALGSADNTIVLGTGAGFGDEYLFVKEENNTANLMEGGTVNWLVRGDVALTHYPRGGAVFSASSISWAGSLFFNKYDNDIATITENVLDAFAADKPLPGTG</sequence>
<keyword evidence="2" id="KW-0812">Transmembrane</keyword>
<evidence type="ECO:0000313" key="4">
    <source>
        <dbReference type="EMBL" id="RFS81312.1"/>
    </source>
</evidence>
<dbReference type="SUPFAM" id="SSF49899">
    <property type="entry name" value="Concanavalin A-like lectins/glucanases"/>
    <property type="match status" value="1"/>
</dbReference>
<feature type="transmembrane region" description="Helical" evidence="2">
    <location>
        <begin position="38"/>
        <end position="57"/>
    </location>
</feature>
<feature type="compositionally biased region" description="Pro residues" evidence="1">
    <location>
        <begin position="77"/>
        <end position="86"/>
    </location>
</feature>
<feature type="domain" description="N,N-dimethylformamidase beta subunit-like C-terminal" evidence="3">
    <location>
        <begin position="413"/>
        <end position="827"/>
    </location>
</feature>
<evidence type="ECO:0000313" key="5">
    <source>
        <dbReference type="Proteomes" id="UP000262882"/>
    </source>
</evidence>
<comment type="caution">
    <text evidence="4">The sequence shown here is derived from an EMBL/GenBank/DDBJ whole genome shotgun (WGS) entry which is preliminary data.</text>
</comment>
<evidence type="ECO:0000256" key="2">
    <source>
        <dbReference type="SAM" id="Phobius"/>
    </source>
</evidence>
<name>A0A372G842_9ACTN</name>
<dbReference type="AlphaFoldDB" id="A0A372G842"/>